<name>A0A543CCH1_9ACTN</name>
<dbReference type="AlphaFoldDB" id="A0A543CCH1"/>
<organism evidence="1 2">
    <name type="scientific">Actinoallomurus bryophytorum</name>
    <dbReference type="NCBI Taxonomy" id="1490222"/>
    <lineage>
        <taxon>Bacteria</taxon>
        <taxon>Bacillati</taxon>
        <taxon>Actinomycetota</taxon>
        <taxon>Actinomycetes</taxon>
        <taxon>Streptosporangiales</taxon>
        <taxon>Thermomonosporaceae</taxon>
        <taxon>Actinoallomurus</taxon>
    </lineage>
</organism>
<proteinExistence type="predicted"/>
<dbReference type="Proteomes" id="UP000316096">
    <property type="component" value="Unassembled WGS sequence"/>
</dbReference>
<reference evidence="1 2" key="1">
    <citation type="submission" date="2019-06" db="EMBL/GenBank/DDBJ databases">
        <title>Sequencing the genomes of 1000 actinobacteria strains.</title>
        <authorList>
            <person name="Klenk H.-P."/>
        </authorList>
    </citation>
    <scope>NUCLEOTIDE SEQUENCE [LARGE SCALE GENOMIC DNA]</scope>
    <source>
        <strain evidence="1 2">DSM 102200</strain>
    </source>
</reference>
<sequence>MTALDRVAWGEVLGDLLTASPREVRAAAARCVARSTFLGLGPMTLAVLALQMSPGTVRRALSDHATLDVDGIDRTLIWLHEAARLALATVQPPAPARPFPPGVVADVDPELYGLPLLEAAVEHARATTGRLGVYLADLGPAISGRCTYRAHVDVDGQQAEAIVIELTAGHTTGQWLHELGHALDPRRDPRTSEEAEAYADRLAEGLGALAPRASYGLVRAQAEETYSEVRAAFQRHRHAPVEHAQEEGVISSDAPDKAGADWPAPGLMSLLAFASLPLVAT</sequence>
<evidence type="ECO:0000313" key="1">
    <source>
        <dbReference type="EMBL" id="TQL94771.1"/>
    </source>
</evidence>
<keyword evidence="2" id="KW-1185">Reference proteome</keyword>
<dbReference type="RefSeq" id="WP_141952349.1">
    <property type="nucleotide sequence ID" value="NZ_VFOZ01000001.1"/>
</dbReference>
<gene>
    <name evidence="1" type="ORF">FB559_0253</name>
</gene>
<evidence type="ECO:0000313" key="2">
    <source>
        <dbReference type="Proteomes" id="UP000316096"/>
    </source>
</evidence>
<accession>A0A543CCH1</accession>
<protein>
    <submittedName>
        <fullName evidence="1">Uncharacterized protein</fullName>
    </submittedName>
</protein>
<comment type="caution">
    <text evidence="1">The sequence shown here is derived from an EMBL/GenBank/DDBJ whole genome shotgun (WGS) entry which is preliminary data.</text>
</comment>
<dbReference type="EMBL" id="VFOZ01000001">
    <property type="protein sequence ID" value="TQL94771.1"/>
    <property type="molecule type" value="Genomic_DNA"/>
</dbReference>